<feature type="compositionally biased region" description="Pro residues" evidence="5">
    <location>
        <begin position="36"/>
        <end position="45"/>
    </location>
</feature>
<dbReference type="Pfam" id="PF08510">
    <property type="entry name" value="PIG-P"/>
    <property type="match status" value="1"/>
</dbReference>
<name>A0AAX4JS11_9TREE</name>
<evidence type="ECO:0000313" key="8">
    <source>
        <dbReference type="EMBL" id="WWC87290.1"/>
    </source>
</evidence>
<feature type="domain" description="PIG-P" evidence="7">
    <location>
        <begin position="67"/>
        <end position="191"/>
    </location>
</feature>
<evidence type="ECO:0000256" key="1">
    <source>
        <dbReference type="ARBA" id="ARBA00004141"/>
    </source>
</evidence>
<dbReference type="GeneID" id="91092850"/>
<dbReference type="InterPro" id="IPR052263">
    <property type="entry name" value="GPI_Anchor_Biosynth"/>
</dbReference>
<evidence type="ECO:0000256" key="2">
    <source>
        <dbReference type="ARBA" id="ARBA00022692"/>
    </source>
</evidence>
<dbReference type="GO" id="GO:0006506">
    <property type="term" value="P:GPI anchor biosynthetic process"/>
    <property type="evidence" value="ECO:0007669"/>
    <property type="project" value="TreeGrafter"/>
</dbReference>
<keyword evidence="4 6" id="KW-0472">Membrane</keyword>
<feature type="compositionally biased region" description="Polar residues" evidence="5">
    <location>
        <begin position="1"/>
        <end position="10"/>
    </location>
</feature>
<sequence>MTSTPSTPKQSRSNRGSRTPSPSTSPALDPVSPLVPISPWPPIPSPLESSSEPNVERKGDLPNATDVYSSIAILGTYILFSLYLVWAFSPEGISWLDWMPDRQWAIIVPCWLMVVVLLTYWSYAALVIYRTPDWNSIECITDPYANIPSQTNSTSKKDEMEIEPYYWEAVGDQASSQAIDLPIDLVDRVIYQPRRRKG</sequence>
<feature type="compositionally biased region" description="Low complexity" evidence="5">
    <location>
        <begin position="11"/>
        <end position="35"/>
    </location>
</feature>
<evidence type="ECO:0000313" key="9">
    <source>
        <dbReference type="Proteomes" id="UP001355207"/>
    </source>
</evidence>
<dbReference type="GO" id="GO:0016020">
    <property type="term" value="C:membrane"/>
    <property type="evidence" value="ECO:0007669"/>
    <property type="project" value="UniProtKB-SubCell"/>
</dbReference>
<evidence type="ECO:0000256" key="4">
    <source>
        <dbReference type="ARBA" id="ARBA00023136"/>
    </source>
</evidence>
<evidence type="ECO:0000256" key="6">
    <source>
        <dbReference type="SAM" id="Phobius"/>
    </source>
</evidence>
<evidence type="ECO:0000259" key="7">
    <source>
        <dbReference type="Pfam" id="PF08510"/>
    </source>
</evidence>
<accession>A0AAX4JS11</accession>
<keyword evidence="9" id="KW-1185">Reference proteome</keyword>
<gene>
    <name evidence="8" type="ORF">L201_002178</name>
</gene>
<keyword evidence="3 6" id="KW-1133">Transmembrane helix</keyword>
<dbReference type="EMBL" id="CP144099">
    <property type="protein sequence ID" value="WWC87290.1"/>
    <property type="molecule type" value="Genomic_DNA"/>
</dbReference>
<dbReference type="RefSeq" id="XP_066074053.1">
    <property type="nucleotide sequence ID" value="XM_066217956.1"/>
</dbReference>
<dbReference type="InterPro" id="IPR013717">
    <property type="entry name" value="PIG-P"/>
</dbReference>
<reference evidence="8 9" key="1">
    <citation type="submission" date="2024-01" db="EMBL/GenBank/DDBJ databases">
        <title>Comparative genomics of Cryptococcus and Kwoniella reveals pathogenesis evolution and contrasting modes of karyotype evolution via chromosome fusion or intercentromeric recombination.</title>
        <authorList>
            <person name="Coelho M.A."/>
            <person name="David-Palma M."/>
            <person name="Shea T."/>
            <person name="Bowers K."/>
            <person name="McGinley-Smith S."/>
            <person name="Mohammad A.W."/>
            <person name="Gnirke A."/>
            <person name="Yurkov A.M."/>
            <person name="Nowrousian M."/>
            <person name="Sun S."/>
            <person name="Cuomo C.A."/>
            <person name="Heitman J."/>
        </authorList>
    </citation>
    <scope>NUCLEOTIDE SEQUENCE [LARGE SCALE GENOMIC DNA]</scope>
    <source>
        <strain evidence="8 9">CBS 6074</strain>
    </source>
</reference>
<evidence type="ECO:0000256" key="3">
    <source>
        <dbReference type="ARBA" id="ARBA00022989"/>
    </source>
</evidence>
<dbReference type="GO" id="GO:0005783">
    <property type="term" value="C:endoplasmic reticulum"/>
    <property type="evidence" value="ECO:0007669"/>
    <property type="project" value="TreeGrafter"/>
</dbReference>
<dbReference type="PANTHER" id="PTHR46346:SF1">
    <property type="entry name" value="PHOSPHATIDYLINOSITOL N-ACETYLGLUCOSAMINYLTRANSFERASE SUBUNIT P"/>
    <property type="match status" value="1"/>
</dbReference>
<feature type="transmembrane region" description="Helical" evidence="6">
    <location>
        <begin position="106"/>
        <end position="129"/>
    </location>
</feature>
<proteinExistence type="predicted"/>
<dbReference type="Proteomes" id="UP001355207">
    <property type="component" value="Chromosome 2"/>
</dbReference>
<evidence type="ECO:0000256" key="5">
    <source>
        <dbReference type="SAM" id="MobiDB-lite"/>
    </source>
</evidence>
<feature type="transmembrane region" description="Helical" evidence="6">
    <location>
        <begin position="67"/>
        <end position="86"/>
    </location>
</feature>
<organism evidence="8 9">
    <name type="scientific">Kwoniella dendrophila CBS 6074</name>
    <dbReference type="NCBI Taxonomy" id="1295534"/>
    <lineage>
        <taxon>Eukaryota</taxon>
        <taxon>Fungi</taxon>
        <taxon>Dikarya</taxon>
        <taxon>Basidiomycota</taxon>
        <taxon>Agaricomycotina</taxon>
        <taxon>Tremellomycetes</taxon>
        <taxon>Tremellales</taxon>
        <taxon>Cryptococcaceae</taxon>
        <taxon>Kwoniella</taxon>
    </lineage>
</organism>
<dbReference type="PANTHER" id="PTHR46346">
    <property type="entry name" value="PHOSPHATIDYLINOSITOL N-ACETYLGLUCOSAMINYLTRANSFERASE SUBUNIT P"/>
    <property type="match status" value="1"/>
</dbReference>
<dbReference type="AlphaFoldDB" id="A0AAX4JS11"/>
<keyword evidence="2 6" id="KW-0812">Transmembrane</keyword>
<feature type="region of interest" description="Disordered" evidence="5">
    <location>
        <begin position="1"/>
        <end position="58"/>
    </location>
</feature>
<comment type="subcellular location">
    <subcellularLocation>
        <location evidence="1">Membrane</location>
        <topology evidence="1">Multi-pass membrane protein</topology>
    </subcellularLocation>
</comment>
<protein>
    <recommendedName>
        <fullName evidence="7">PIG-P domain-containing protein</fullName>
    </recommendedName>
</protein>